<reference evidence="3 4" key="1">
    <citation type="submission" date="2018-08" db="EMBL/GenBank/DDBJ databases">
        <title>A genome reference for cultivated species of the human gut microbiota.</title>
        <authorList>
            <person name="Zou Y."/>
            <person name="Xue W."/>
            <person name="Luo G."/>
        </authorList>
    </citation>
    <scope>NUCLEOTIDE SEQUENCE [LARGE SCALE GENOMIC DNA]</scope>
    <source>
        <strain evidence="3 4">AF04-15</strain>
    </source>
</reference>
<dbReference type="Pfam" id="PF07883">
    <property type="entry name" value="Cupin_2"/>
    <property type="match status" value="1"/>
</dbReference>
<dbReference type="AlphaFoldDB" id="A0A413FJ29"/>
<accession>A0A413FJ29</accession>
<dbReference type="EMBL" id="QSBM01000003">
    <property type="protein sequence ID" value="RGX31413.1"/>
    <property type="molecule type" value="Genomic_DNA"/>
</dbReference>
<dbReference type="Gene3D" id="2.60.120.10">
    <property type="entry name" value="Jelly Rolls"/>
    <property type="match status" value="1"/>
</dbReference>
<evidence type="ECO:0000259" key="2">
    <source>
        <dbReference type="Pfam" id="PF07883"/>
    </source>
</evidence>
<dbReference type="PANTHER" id="PTHR35848:SF6">
    <property type="entry name" value="CUPIN TYPE-2 DOMAIN-CONTAINING PROTEIN"/>
    <property type="match status" value="1"/>
</dbReference>
<dbReference type="InterPro" id="IPR013096">
    <property type="entry name" value="Cupin_2"/>
</dbReference>
<evidence type="ECO:0000313" key="3">
    <source>
        <dbReference type="EMBL" id="RGX31413.1"/>
    </source>
</evidence>
<gene>
    <name evidence="3" type="ORF">DWV29_05910</name>
</gene>
<dbReference type="InterPro" id="IPR051610">
    <property type="entry name" value="GPI/OXD"/>
</dbReference>
<feature type="domain" description="Cupin type-2" evidence="2">
    <location>
        <begin position="44"/>
        <end position="111"/>
    </location>
</feature>
<dbReference type="PANTHER" id="PTHR35848">
    <property type="entry name" value="OXALATE-BINDING PROTEIN"/>
    <property type="match status" value="1"/>
</dbReference>
<evidence type="ECO:0000256" key="1">
    <source>
        <dbReference type="ARBA" id="ARBA00022723"/>
    </source>
</evidence>
<protein>
    <submittedName>
        <fullName evidence="3">Cupin domain-containing protein</fullName>
    </submittedName>
</protein>
<proteinExistence type="predicted"/>
<name>A0A413FJ29_9FIRM</name>
<dbReference type="Proteomes" id="UP000283880">
    <property type="component" value="Unassembled WGS sequence"/>
</dbReference>
<dbReference type="InterPro" id="IPR011051">
    <property type="entry name" value="RmlC_Cupin_sf"/>
</dbReference>
<dbReference type="GO" id="GO:0046872">
    <property type="term" value="F:metal ion binding"/>
    <property type="evidence" value="ECO:0007669"/>
    <property type="project" value="UniProtKB-KW"/>
</dbReference>
<dbReference type="OrthoDB" id="9797047at2"/>
<keyword evidence="1" id="KW-0479">Metal-binding</keyword>
<comment type="caution">
    <text evidence="3">The sequence shown here is derived from an EMBL/GenBank/DDBJ whole genome shotgun (WGS) entry which is preliminary data.</text>
</comment>
<dbReference type="SUPFAM" id="SSF51182">
    <property type="entry name" value="RmlC-like cupins"/>
    <property type="match status" value="1"/>
</dbReference>
<dbReference type="RefSeq" id="WP_007717688.1">
    <property type="nucleotide sequence ID" value="NZ_JAWYJI010000286.1"/>
</dbReference>
<dbReference type="CDD" id="cd02221">
    <property type="entry name" value="cupin_TM1287-like"/>
    <property type="match status" value="1"/>
</dbReference>
<organism evidence="3 4">
    <name type="scientific">Enterocloster asparagiformis</name>
    <dbReference type="NCBI Taxonomy" id="333367"/>
    <lineage>
        <taxon>Bacteria</taxon>
        <taxon>Bacillati</taxon>
        <taxon>Bacillota</taxon>
        <taxon>Clostridia</taxon>
        <taxon>Lachnospirales</taxon>
        <taxon>Lachnospiraceae</taxon>
        <taxon>Enterocloster</taxon>
    </lineage>
</organism>
<dbReference type="InterPro" id="IPR014710">
    <property type="entry name" value="RmlC-like_jellyroll"/>
</dbReference>
<evidence type="ECO:0000313" key="4">
    <source>
        <dbReference type="Proteomes" id="UP000283880"/>
    </source>
</evidence>
<sequence>MVKGKAEVRAVRKPSPFDGRGEITVRELLDGPDQMYGKGRVFAHTTVYPGSELGYHVHQDESETYYILSGVGQFNDNGVMREVKAGDVTFTGAGEGHGLANTGNEPIEMIALILYR</sequence>